<evidence type="ECO:0000313" key="6">
    <source>
        <dbReference type="Proteomes" id="UP000824469"/>
    </source>
</evidence>
<dbReference type="OMA" id="SWILYEN"/>
<gene>
    <name evidence="5" type="ORF">KI387_023656</name>
</gene>
<dbReference type="Pfam" id="PF12796">
    <property type="entry name" value="Ank_2"/>
    <property type="match status" value="1"/>
</dbReference>
<dbReference type="EMBL" id="JAHRHJ020000005">
    <property type="protein sequence ID" value="KAH9315029.1"/>
    <property type="molecule type" value="Genomic_DNA"/>
</dbReference>
<comment type="caution">
    <text evidence="5">The sequence shown here is derived from an EMBL/GenBank/DDBJ whole genome shotgun (WGS) entry which is preliminary data.</text>
</comment>
<dbReference type="Pfam" id="PF00023">
    <property type="entry name" value="Ank"/>
    <property type="match status" value="1"/>
</dbReference>
<keyword evidence="1" id="KW-0677">Repeat</keyword>
<organism evidence="5 6">
    <name type="scientific">Taxus chinensis</name>
    <name type="common">Chinese yew</name>
    <name type="synonym">Taxus wallichiana var. chinensis</name>
    <dbReference type="NCBI Taxonomy" id="29808"/>
    <lineage>
        <taxon>Eukaryota</taxon>
        <taxon>Viridiplantae</taxon>
        <taxon>Streptophyta</taxon>
        <taxon>Embryophyta</taxon>
        <taxon>Tracheophyta</taxon>
        <taxon>Spermatophyta</taxon>
        <taxon>Pinopsida</taxon>
        <taxon>Pinidae</taxon>
        <taxon>Conifers II</taxon>
        <taxon>Cupressales</taxon>
        <taxon>Taxaceae</taxon>
        <taxon>Taxus</taxon>
    </lineage>
</organism>
<dbReference type="Proteomes" id="UP000824469">
    <property type="component" value="Unassembled WGS sequence"/>
</dbReference>
<feature type="repeat" description="ANK" evidence="3">
    <location>
        <begin position="168"/>
        <end position="200"/>
    </location>
</feature>
<reference evidence="5 6" key="1">
    <citation type="journal article" date="2021" name="Nat. Plants">
        <title>The Taxus genome provides insights into paclitaxel biosynthesis.</title>
        <authorList>
            <person name="Xiong X."/>
            <person name="Gou J."/>
            <person name="Liao Q."/>
            <person name="Li Y."/>
            <person name="Zhou Q."/>
            <person name="Bi G."/>
            <person name="Li C."/>
            <person name="Du R."/>
            <person name="Wang X."/>
            <person name="Sun T."/>
            <person name="Guo L."/>
            <person name="Liang H."/>
            <person name="Lu P."/>
            <person name="Wu Y."/>
            <person name="Zhang Z."/>
            <person name="Ro D.K."/>
            <person name="Shang Y."/>
            <person name="Huang S."/>
            <person name="Yan J."/>
        </authorList>
    </citation>
    <scope>NUCLEOTIDE SEQUENCE [LARGE SCALE GENOMIC DNA]</scope>
    <source>
        <strain evidence="5">Ta-2019</strain>
    </source>
</reference>
<protein>
    <recommendedName>
        <fullName evidence="7">Ankyrin repeat domain-containing protein</fullName>
    </recommendedName>
</protein>
<proteinExistence type="predicted"/>
<dbReference type="AlphaFoldDB" id="A0AA38G546"/>
<dbReference type="InterPro" id="IPR002110">
    <property type="entry name" value="Ankyrin_rpt"/>
</dbReference>
<feature type="non-terminal residue" evidence="5">
    <location>
        <position position="1"/>
    </location>
</feature>
<dbReference type="PANTHER" id="PTHR24198">
    <property type="entry name" value="ANKYRIN REPEAT AND PROTEIN KINASE DOMAIN-CONTAINING PROTEIN"/>
    <property type="match status" value="1"/>
</dbReference>
<dbReference type="Gene3D" id="1.25.40.20">
    <property type="entry name" value="Ankyrin repeat-containing domain"/>
    <property type="match status" value="1"/>
</dbReference>
<dbReference type="SMART" id="SM00248">
    <property type="entry name" value="ANK"/>
    <property type="match status" value="4"/>
</dbReference>
<feature type="non-terminal residue" evidence="5">
    <location>
        <position position="233"/>
    </location>
</feature>
<sequence length="233" mass="26105">GNEGNSEIYSVRDEEEGNGIVKMGMLSENSANARVLPRNPRLQVIGAGFEDISKRFDEEFKVEDDGNTNEEDRPQEHRQLYTPEEKVLLNKRTPDLQRCTSTKWIPLHTFATAGQSYLLNFLLSHGVDINATDKDGQSALHKAIACKKEGIVSYLLRAGADTLIRDTDGATLIHYAVEVAAIQTIKHLILYKVDINVPDNFGWTPLHLAVQSRRTDVVRLLLVKGADKNIRNK</sequence>
<feature type="compositionally biased region" description="Acidic residues" evidence="4">
    <location>
        <begin position="60"/>
        <end position="69"/>
    </location>
</feature>
<evidence type="ECO:0000256" key="1">
    <source>
        <dbReference type="ARBA" id="ARBA00022737"/>
    </source>
</evidence>
<dbReference type="InterPro" id="IPR036770">
    <property type="entry name" value="Ankyrin_rpt-contain_sf"/>
</dbReference>
<feature type="region of interest" description="Disordered" evidence="4">
    <location>
        <begin position="59"/>
        <end position="79"/>
    </location>
</feature>
<dbReference type="SUPFAM" id="SSF48403">
    <property type="entry name" value="Ankyrin repeat"/>
    <property type="match status" value="1"/>
</dbReference>
<dbReference type="PROSITE" id="PS50088">
    <property type="entry name" value="ANK_REPEAT"/>
    <property type="match status" value="4"/>
</dbReference>
<feature type="repeat" description="ANK" evidence="3">
    <location>
        <begin position="135"/>
        <end position="167"/>
    </location>
</feature>
<evidence type="ECO:0000256" key="4">
    <source>
        <dbReference type="SAM" id="MobiDB-lite"/>
    </source>
</evidence>
<feature type="repeat" description="ANK" evidence="3">
    <location>
        <begin position="201"/>
        <end position="233"/>
    </location>
</feature>
<accession>A0AA38G546</accession>
<keyword evidence="6" id="KW-1185">Reference proteome</keyword>
<evidence type="ECO:0000313" key="5">
    <source>
        <dbReference type="EMBL" id="KAH9315029.1"/>
    </source>
</evidence>
<feature type="compositionally biased region" description="Basic and acidic residues" evidence="4">
    <location>
        <begin position="70"/>
        <end position="79"/>
    </location>
</feature>
<keyword evidence="2 3" id="KW-0040">ANK repeat</keyword>
<dbReference type="PROSITE" id="PS50297">
    <property type="entry name" value="ANK_REP_REGION"/>
    <property type="match status" value="3"/>
</dbReference>
<dbReference type="PANTHER" id="PTHR24198:SF165">
    <property type="entry name" value="ANKYRIN REPEAT-CONTAINING PROTEIN-RELATED"/>
    <property type="match status" value="1"/>
</dbReference>
<evidence type="ECO:0000256" key="2">
    <source>
        <dbReference type="ARBA" id="ARBA00023043"/>
    </source>
</evidence>
<evidence type="ECO:0000256" key="3">
    <source>
        <dbReference type="PROSITE-ProRule" id="PRU00023"/>
    </source>
</evidence>
<feature type="repeat" description="ANK" evidence="3">
    <location>
        <begin position="102"/>
        <end position="134"/>
    </location>
</feature>
<evidence type="ECO:0008006" key="7">
    <source>
        <dbReference type="Google" id="ProtNLM"/>
    </source>
</evidence>
<name>A0AA38G546_TAXCH</name>